<sequence>MPKANPPFFHRFLNRNKTSKEEAPPPYHSTSAFSSKIKAKHTPQWRWSNHQCKEWITAVLVTYLNLPLAEAEAKASQFEGFGPSLFERDHAWWEWFLGDGVGSPVFSLIFSLRDEPGALPEGITYDHYKRSQILGGVWFDEIVL</sequence>
<protein>
    <submittedName>
        <fullName evidence="1">Uncharacterized protein</fullName>
    </submittedName>
</protein>
<dbReference type="OrthoDB" id="3545725at2759"/>
<proteinExistence type="predicted"/>
<accession>A0A9N9LPU3</accession>
<dbReference type="EMBL" id="CAJVRM010000135">
    <property type="protein sequence ID" value="CAG8975396.1"/>
    <property type="molecule type" value="Genomic_DNA"/>
</dbReference>
<gene>
    <name evidence="1" type="ORF">HYALB_00011477</name>
</gene>
<evidence type="ECO:0000313" key="2">
    <source>
        <dbReference type="Proteomes" id="UP000701801"/>
    </source>
</evidence>
<name>A0A9N9LPU3_9HELO</name>
<keyword evidence="2" id="KW-1185">Reference proteome</keyword>
<evidence type="ECO:0000313" key="1">
    <source>
        <dbReference type="EMBL" id="CAG8975396.1"/>
    </source>
</evidence>
<comment type="caution">
    <text evidence="1">The sequence shown here is derived from an EMBL/GenBank/DDBJ whole genome shotgun (WGS) entry which is preliminary data.</text>
</comment>
<dbReference type="AlphaFoldDB" id="A0A9N9LPU3"/>
<dbReference type="Proteomes" id="UP000701801">
    <property type="component" value="Unassembled WGS sequence"/>
</dbReference>
<organism evidence="1 2">
    <name type="scientific">Hymenoscyphus albidus</name>
    <dbReference type="NCBI Taxonomy" id="595503"/>
    <lineage>
        <taxon>Eukaryota</taxon>
        <taxon>Fungi</taxon>
        <taxon>Dikarya</taxon>
        <taxon>Ascomycota</taxon>
        <taxon>Pezizomycotina</taxon>
        <taxon>Leotiomycetes</taxon>
        <taxon>Helotiales</taxon>
        <taxon>Helotiaceae</taxon>
        <taxon>Hymenoscyphus</taxon>
    </lineage>
</organism>
<reference evidence="1" key="1">
    <citation type="submission" date="2021-07" db="EMBL/GenBank/DDBJ databases">
        <authorList>
            <person name="Durling M."/>
        </authorList>
    </citation>
    <scope>NUCLEOTIDE SEQUENCE</scope>
</reference>